<name>A0ABP7NSC7_9BACT</name>
<evidence type="ECO:0000313" key="3">
    <source>
        <dbReference type="Proteomes" id="UP001499909"/>
    </source>
</evidence>
<accession>A0ABP7NSC7</accession>
<dbReference type="InterPro" id="IPR052956">
    <property type="entry name" value="Mesenchyme-surface_protein"/>
</dbReference>
<dbReference type="InterPro" id="IPR026444">
    <property type="entry name" value="Secre_tail"/>
</dbReference>
<dbReference type="PANTHER" id="PTHR46928">
    <property type="entry name" value="MESENCHYME-SPECIFIC CELL SURFACE GLYCOPROTEIN"/>
    <property type="match status" value="1"/>
</dbReference>
<keyword evidence="3" id="KW-1185">Reference proteome</keyword>
<gene>
    <name evidence="2" type="ORF">GCM10022406_38570</name>
</gene>
<dbReference type="Pfam" id="PF22494">
    <property type="entry name" value="choice_anch_I"/>
    <property type="match status" value="1"/>
</dbReference>
<comment type="caution">
    <text evidence="2">The sequence shown here is derived from an EMBL/GenBank/DDBJ whole genome shotgun (WGS) entry which is preliminary data.</text>
</comment>
<sequence length="159" mass="16924">MYAFVSLERIGGVAVFNVNDPTQPQLVQYVNNRSLTSGTGDQGPEGILFVSAANSPTNQPLLLLANEVSSTVSVYNVQTRGTVTATAQAPRAAPLRLYPNPTQHGRVYLSRPVSGTLHDMTGRPVRTLRQAAHLESAGLAPGVYVLRTNDGVSAKLVVQ</sequence>
<evidence type="ECO:0000259" key="1">
    <source>
        <dbReference type="Pfam" id="PF22494"/>
    </source>
</evidence>
<dbReference type="PANTHER" id="PTHR46928:SF1">
    <property type="entry name" value="MESENCHYME-SPECIFIC CELL SURFACE GLYCOPROTEIN"/>
    <property type="match status" value="1"/>
</dbReference>
<feature type="domain" description="Choice-of-anchor I" evidence="1">
    <location>
        <begin position="2"/>
        <end position="77"/>
    </location>
</feature>
<reference evidence="3" key="1">
    <citation type="journal article" date="2019" name="Int. J. Syst. Evol. Microbiol.">
        <title>The Global Catalogue of Microorganisms (GCM) 10K type strain sequencing project: providing services to taxonomists for standard genome sequencing and annotation.</title>
        <authorList>
            <consortium name="The Broad Institute Genomics Platform"/>
            <consortium name="The Broad Institute Genome Sequencing Center for Infectious Disease"/>
            <person name="Wu L."/>
            <person name="Ma J."/>
        </authorList>
    </citation>
    <scope>NUCLEOTIDE SEQUENCE [LARGE SCALE GENOMIC DNA]</scope>
    <source>
        <strain evidence="3">JCM 17214</strain>
    </source>
</reference>
<organism evidence="2 3">
    <name type="scientific">Hymenobacter algoricola</name>
    <dbReference type="NCBI Taxonomy" id="486267"/>
    <lineage>
        <taxon>Bacteria</taxon>
        <taxon>Pseudomonadati</taxon>
        <taxon>Bacteroidota</taxon>
        <taxon>Cytophagia</taxon>
        <taxon>Cytophagales</taxon>
        <taxon>Hymenobacteraceae</taxon>
        <taxon>Hymenobacter</taxon>
    </lineage>
</organism>
<evidence type="ECO:0000313" key="2">
    <source>
        <dbReference type="EMBL" id="GAA3953111.1"/>
    </source>
</evidence>
<proteinExistence type="predicted"/>
<dbReference type="EMBL" id="BAABDH010000111">
    <property type="protein sequence ID" value="GAA3953111.1"/>
    <property type="molecule type" value="Genomic_DNA"/>
</dbReference>
<dbReference type="Proteomes" id="UP001499909">
    <property type="component" value="Unassembled WGS sequence"/>
</dbReference>
<dbReference type="InterPro" id="IPR055188">
    <property type="entry name" value="Choice_anch_I"/>
</dbReference>
<dbReference type="NCBIfam" id="TIGR04183">
    <property type="entry name" value="Por_Secre_tail"/>
    <property type="match status" value="1"/>
</dbReference>
<protein>
    <recommendedName>
        <fullName evidence="1">Choice-of-anchor I domain-containing protein</fullName>
    </recommendedName>
</protein>